<name>A0A1G2PQC3_9BACT</name>
<dbReference type="EMBL" id="MHSW01000034">
    <property type="protein sequence ID" value="OHA50540.1"/>
    <property type="molecule type" value="Genomic_DNA"/>
</dbReference>
<sequence>MRVSYSKLDTYKQCPRKYKFYIDKAPQDPSRTLALRFGSAVHAALEFAYAKRYKYPSPERVINYYRGLMQQESDPQVLKLFEKGIPALEKYLAKNEAAHMSIVEVEKKFMIEIGRSHQLEGIIDRLDMLPDGSFEIIDYKTGQIPDAESLSKNWQLAIYQFAKQRKLQTSRIKASLVYIAFDGHKLTYQFGKNELERIHSEILDLIARIEADNVYAPRVSALCNTCAYQPICPAWTHKYNIKDQVLTGKIKDTDVIDIQSKIDKLLVLTSTIKKLEKESKQLKEIVAIFGKENNMTRLFSDLGTVSLSFQKKRAYDAARIAEVLRENLLRKIVKTLDTKKLEKALPYLTQEERKQIEAFTTEKESHTIAVRPTIEENEDVEELLT</sequence>
<dbReference type="Gene3D" id="3.90.320.10">
    <property type="match status" value="1"/>
</dbReference>
<dbReference type="InterPro" id="IPR011335">
    <property type="entry name" value="Restrct_endonuc-II-like"/>
</dbReference>
<dbReference type="SUPFAM" id="SSF52980">
    <property type="entry name" value="Restriction endonuclease-like"/>
    <property type="match status" value="1"/>
</dbReference>
<organism evidence="3 4">
    <name type="scientific">Candidatus Terrybacteria bacterium RIFCSPLOWO2_01_FULL_40_23</name>
    <dbReference type="NCBI Taxonomy" id="1802366"/>
    <lineage>
        <taxon>Bacteria</taxon>
        <taxon>Candidatus Terryibacteriota</taxon>
    </lineage>
</organism>
<evidence type="ECO:0000313" key="3">
    <source>
        <dbReference type="EMBL" id="OHA50540.1"/>
    </source>
</evidence>
<dbReference type="InterPro" id="IPR011604">
    <property type="entry name" value="PDDEXK-like_dom_sf"/>
</dbReference>
<dbReference type="AlphaFoldDB" id="A0A1G2PQC3"/>
<feature type="domain" description="PD-(D/E)XK endonuclease-like" evidence="2">
    <location>
        <begin position="2"/>
        <end position="233"/>
    </location>
</feature>
<proteinExistence type="predicted"/>
<dbReference type="InterPro" id="IPR038726">
    <property type="entry name" value="PDDEXK_AddAB-type"/>
</dbReference>
<feature type="coiled-coil region" evidence="1">
    <location>
        <begin position="258"/>
        <end position="292"/>
    </location>
</feature>
<evidence type="ECO:0000313" key="4">
    <source>
        <dbReference type="Proteomes" id="UP000176951"/>
    </source>
</evidence>
<dbReference type="Proteomes" id="UP000176951">
    <property type="component" value="Unassembled WGS sequence"/>
</dbReference>
<keyword evidence="1" id="KW-0175">Coiled coil</keyword>
<accession>A0A1G2PQC3</accession>
<evidence type="ECO:0000256" key="1">
    <source>
        <dbReference type="SAM" id="Coils"/>
    </source>
</evidence>
<evidence type="ECO:0000259" key="2">
    <source>
        <dbReference type="Pfam" id="PF12705"/>
    </source>
</evidence>
<comment type="caution">
    <text evidence="3">The sequence shown here is derived from an EMBL/GenBank/DDBJ whole genome shotgun (WGS) entry which is preliminary data.</text>
</comment>
<gene>
    <name evidence="3" type="ORF">A3A97_03125</name>
</gene>
<reference evidence="3 4" key="1">
    <citation type="journal article" date="2016" name="Nat. Commun.">
        <title>Thousands of microbial genomes shed light on interconnected biogeochemical processes in an aquifer system.</title>
        <authorList>
            <person name="Anantharaman K."/>
            <person name="Brown C.T."/>
            <person name="Hug L.A."/>
            <person name="Sharon I."/>
            <person name="Castelle C.J."/>
            <person name="Probst A.J."/>
            <person name="Thomas B.C."/>
            <person name="Singh A."/>
            <person name="Wilkins M.J."/>
            <person name="Karaoz U."/>
            <person name="Brodie E.L."/>
            <person name="Williams K.H."/>
            <person name="Hubbard S.S."/>
            <person name="Banfield J.F."/>
        </authorList>
    </citation>
    <scope>NUCLEOTIDE SEQUENCE [LARGE SCALE GENOMIC DNA]</scope>
</reference>
<protein>
    <recommendedName>
        <fullName evidence="2">PD-(D/E)XK endonuclease-like domain-containing protein</fullName>
    </recommendedName>
</protein>
<dbReference type="Pfam" id="PF12705">
    <property type="entry name" value="PDDEXK_1"/>
    <property type="match status" value="1"/>
</dbReference>